<organism evidence="1">
    <name type="scientific">Chaerephon bat calicivirus</name>
    <dbReference type="NCBI Taxonomy" id="3141859"/>
    <lineage>
        <taxon>Viruses</taxon>
        <taxon>Riboviria</taxon>
        <taxon>Orthornavirae</taxon>
        <taxon>Pisuviricota</taxon>
        <taxon>Pisoniviricetes</taxon>
        <taxon>Picornavirales</taxon>
        <taxon>Caliciviridae</taxon>
    </lineage>
</organism>
<proteinExistence type="predicted"/>
<dbReference type="EMBL" id="PP712028">
    <property type="protein sequence ID" value="XBH24196.1"/>
    <property type="molecule type" value="Genomic_RNA"/>
</dbReference>
<reference evidence="1" key="2">
    <citation type="submission" date="2024-02" db="EMBL/GenBank/DDBJ databases">
        <authorList>
            <person name="Hu B."/>
        </authorList>
    </citation>
    <scope>NUCLEOTIDE SEQUENCE</scope>
    <source>
        <strain evidence="1">7B/Kenya/BAT2228/2015</strain>
    </source>
</reference>
<dbReference type="InterPro" id="IPR008437">
    <property type="entry name" value="Minor_structural_calicivir"/>
</dbReference>
<reference evidence="1" key="1">
    <citation type="journal article" date="2024" name="Microbiome">
        <title>Substantial viral diversity in bats and rodents from East Africa: insights into evolution, recombination, and cocirculation.</title>
        <authorList>
            <person name="Wang D."/>
            <person name="Yang X."/>
            <person name="Ren Z."/>
            <person name="Hu B."/>
            <person name="Zhao H."/>
            <person name="Yang K."/>
            <person name="Shi P."/>
            <person name="Zhang Z."/>
            <person name="Feng Q."/>
            <person name="Nawenja C.V."/>
            <person name="Obanda V."/>
            <person name="Robert K."/>
            <person name="Nalikka B."/>
            <person name="Waruhiu C.N."/>
            <person name="Ochola G.O."/>
            <person name="Onyuok S.O."/>
            <person name="Ochieng H."/>
            <person name="Li B."/>
            <person name="Zhu Y."/>
            <person name="Si H."/>
            <person name="Yin J."/>
            <person name="Kristiansen K."/>
            <person name="Jin X."/>
            <person name="Xu X."/>
            <person name="Xiao M."/>
            <person name="Agwanda B."/>
            <person name="Ommeh S."/>
            <person name="Li J."/>
            <person name="Shi Z.L."/>
        </authorList>
    </citation>
    <scope>NUCLEOTIDE SEQUENCE</scope>
    <source>
        <strain evidence="1">7B/Kenya/BAT2228/2015</strain>
    </source>
</reference>
<protein>
    <submittedName>
        <fullName evidence="1">ORF2 protein</fullName>
    </submittedName>
</protein>
<accession>A0AAU7E2Y4</accession>
<sequence>MGSWTQGVLAATGLATDLATGIGSLVINAQNAQTNRRLADAQILAMNENIKLQRRAQDIELTIGDPMWRYNKAISAGFDTLSAAQFAGKGAPRISGMVHLTPLKQLEVDGIHRTHLANAGLLAGQLFTHGAPGPKQNMPFSRLQAGQGLSRSSSIASASSRYGTWSSQSTASTALSAGPTPRPVTIGHAGVRRTWSTSSA</sequence>
<dbReference type="Pfam" id="PF05752">
    <property type="entry name" value="Calici_MSP"/>
    <property type="match status" value="1"/>
</dbReference>
<evidence type="ECO:0000313" key="1">
    <source>
        <dbReference type="EMBL" id="XBH24196.1"/>
    </source>
</evidence>
<name>A0AAU7E2Y4_9CALI</name>